<evidence type="ECO:0000256" key="16">
    <source>
        <dbReference type="ARBA" id="ARBA00022801"/>
    </source>
</evidence>
<keyword evidence="8" id="KW-0191">Covalent protein-RNA linkage</keyword>
<dbReference type="Pfam" id="PF12944">
    <property type="entry name" value="HAV_VP"/>
    <property type="match status" value="1"/>
</dbReference>
<dbReference type="SUPFAM" id="SSF52540">
    <property type="entry name" value="P-loop containing nucleoside triphosphate hydrolases"/>
    <property type="match status" value="1"/>
</dbReference>
<dbReference type="EMBL" id="MG600103">
    <property type="protein sequence ID" value="AVM87420.1"/>
    <property type="molecule type" value="Genomic_RNA"/>
</dbReference>
<feature type="domain" description="Peptidase C3" evidence="34">
    <location>
        <begin position="1780"/>
        <end position="1990"/>
    </location>
</feature>
<keyword evidence="22" id="KW-1043">Host membrane</keyword>
<feature type="compositionally biased region" description="Low complexity" evidence="31">
    <location>
        <begin position="941"/>
        <end position="954"/>
    </location>
</feature>
<dbReference type="GO" id="GO:0003968">
    <property type="term" value="F:RNA-directed RNA polymerase activity"/>
    <property type="evidence" value="ECO:0007669"/>
    <property type="project" value="UniProtKB-KW"/>
</dbReference>
<evidence type="ECO:0000259" key="33">
    <source>
        <dbReference type="PROSITE" id="PS51218"/>
    </source>
</evidence>
<evidence type="ECO:0000256" key="23">
    <source>
        <dbReference type="ARBA" id="ARBA00022953"/>
    </source>
</evidence>
<evidence type="ECO:0000256" key="20">
    <source>
        <dbReference type="ARBA" id="ARBA00022840"/>
    </source>
</evidence>
<feature type="domain" description="RdRp catalytic" evidence="32">
    <location>
        <begin position="2235"/>
        <end position="2354"/>
    </location>
</feature>
<dbReference type="GO" id="GO:0006351">
    <property type="term" value="P:DNA-templated transcription"/>
    <property type="evidence" value="ECO:0007669"/>
    <property type="project" value="InterPro"/>
</dbReference>
<dbReference type="InterPro" id="IPR043502">
    <property type="entry name" value="DNA/RNA_pol_sf"/>
</dbReference>
<evidence type="ECO:0000256" key="2">
    <source>
        <dbReference type="ARBA" id="ARBA00004328"/>
    </source>
</evidence>
<proteinExistence type="inferred from homology"/>
<evidence type="ECO:0000256" key="12">
    <source>
        <dbReference type="ARBA" id="ARBA00022670"/>
    </source>
</evidence>
<dbReference type="Gene3D" id="1.20.960.20">
    <property type="match status" value="1"/>
</dbReference>
<sequence length="2482" mass="277806">MERFTQYLDNVSVGQALNFAEHAFGINDHGTEVTMQQSDRLLVQGAGYLVSSEQMAVTPTKFGNLVDEKLATSVDVAATKKTQGERFFLIEQAEWDVSQMQFATLVDVDIINRLIRPIYSVSGLLNYYTYLRCGVEVIVQINPTAFQQGGLLVTLQPGSNPETVNLGSNSTMPNFPCGFLNCNINNAVQLSVPFVFTRGQWSLRAPPYELWRVHVQIWAQLLMAAGTTTHVTVSVLARLTNLELHGIRPPTTQMLVPRVQLTPGQDALNLSNKQDSVATMSLALGQEDFLDDPSISGGMKCDNFSTFLSIPSLCRQFTVSGGYSAGQVLDEWQVSPVTTQLGVTNLASVASQFLYWRGDIEYVFTAYPTKYHSGRLLLVFIPANESSLPGAIPMEAASMGFSAVWDFCGPQSTFTFRVPWVSETPYKVVNSNVALGMGLVGVMRVYIYNRLTAPANVSQGITINVCNRSHNMKFFVPLYSQPTVQSQGWGDEVEEQEKQTQPLEIGDEQEVQVEKKAVVLPKGMVGAIEEPTSKALQPGTFVEVSPGQERHKVDHMNIREFMGRAHYIGQYTFQKNGENWNLNLGAGVDQNVGVWRWFYHMFHLLRGPLDMQLSFSGNANVDLEITFIPNAVGYNDVGNVPSINSRMSLGLVRVNTGRTNSLKIRIPWYNYLTAISRFSGGGDWNYGIVRFQINNYTTADEYLTVTASLSFTDQTEVYFPRAMMPAGDYLDPGPVGFIFDSPVDPSETDDMTFEEEEQWKKKKKSNVPHTQMCHYGPWYKWRLNVLLYFTYRELAGKVANGTITNILKRYIKYFKFCAMDSELGRGGIQGETWGAMCEQFAKKLVSSEPEYNDFRVPTSDYETDSDVEESDFSGSEESVECEMPWDYIERIIDREKGKVYVQSGRGEPSYSKKIPVKGLDYFRKKAKRVITNLRQDIAKSISDSSSGEELSSTSDQEKQAKPGNIQTLELTPEIEGEKEPPTTLLIATAEKPVAEIKKPHRKRFKKPEDLSGLKCYKRVNNQLHRGVFWRDKEDQEYVVVYVKAPEEGFVASVALSSPEGWIKQNEYADLELVQLLFFWARSGGQLHYINWQCDLEMWYNHAVGPTKNLMGFNNNISDALSEFSKEQIIQAQKLLSHTPCALMIEDENRVHKKYTVRSYPEKVVVLENKQEKVLEVSTEKSVFTKLKDALKAPQDIKAKMEEIQENVMGEVEDIAETMRQFESKASTNLDKIQVDVKATATRASKLMDSVKDAIEVLKTDGSKKWAINIYNIVAQIAKICVSIYICYTTNWDSAVVASVVGLLTIDLTVGISQICSKMIDAKNDLLNVITSSLETVIPVTPSTQGAWDAVRQAGNLFHAIRGGKGLMSDVIGVFKEVLQKLAESPITTNEVVLECKEGIDEVMDAADKFLGCNITEERVEDMLDSGQDLLSALQTIRSLILGDKDFTAICTQCTQYITRVTSKLSGLDKTKQSGVIRQEPKVVYMYGPRGSGKTLASLALAAKLCKHFGVTVEEGIYVKPPMSDFWDGYKQQPVVLIDDMGQQSDDSDWQEFCQLVSSAPMRLNMAALEEKGRYFTSPVIIATSNLESPSPKTVYCQDAIRRRLGIKVEVLPKSYYMCKSEDGKMGGMLNVELAMKDGSIDTLECVHMNMWNGEVTISDLFQKIVGQVDFSKTVTQRVLKAFSQSLGVSPLQQFVEKVKVGVAKLKTLGTVDVVRKSKMQLAWKNLKSHMKVHWRKYVFLALGIVTSIGIGFAIYKATTKAKKQAAYCGVQKAPKVKVRPGETSQAVLEIVRLCNSNIVQLGRGCDESPEWCLNALGIQGHTYLCPQHFFLEMGCNDRIHVRSKDVVYSFSRENLVLRTFEGPYQDAVLVDFVGIPPCKKITDHFVTQDALPFIAGSSGTLTTQYFGVHTMVTELDLKVLEKFEYNHREAGKTRVISNGCTVRGTAYTTSGMCGGALISNVNKVQTPILGIHVAGGANYAYCAVVTKEMLHQMLLASSQQRIWKVEEAPVPIHTTSRTQFEKSPIYGVYKVEKEPSVISVRDARTELDFAANMLAKYATPLVEEVPEYKVASTFIKTKLTALMRSKAQEQGPLRMEEAVFGIDGMDRIDPNTSPGLPYILHGIRKKDLFSENEITDKFKNDVEDLIDKVVNGKDFECVFATFPKDELRPFEKIKAANTRAIDGSPVSYSTMFRMFCGRAIAWLQTHPGFLTGIGVGLDPDRDWSHMFREMESKGGTAIDLDFKNFDASVQPWMLEAAAQVLGSMSGLSVNLTNSLFKPLIFSKHQFGSLIYHIIGSMVSGSPCTSILNSIVNLTNTRWAIWQATGVMPDQQEQEIIVYGDDVLLLEVESEIPLEDLEQAFKQMGMQVTSANKSALRRVSLSEVTFLKRGFRVDETGSVHPTLDEKSIYGLLNWKRKNARFEDNIKDAAWFYYHHGRKKFDVFRRTVEQALSEAGLGFAVPTYCAMHVRFKKAIQEQTLWFVG</sequence>
<dbReference type="GO" id="GO:0006508">
    <property type="term" value="P:proteolysis"/>
    <property type="evidence" value="ECO:0007669"/>
    <property type="project" value="UniProtKB-KW"/>
</dbReference>
<evidence type="ECO:0000256" key="18">
    <source>
        <dbReference type="ARBA" id="ARBA00022806"/>
    </source>
</evidence>
<dbReference type="GO" id="GO:0044162">
    <property type="term" value="C:host cell cytoplasmic vesicle membrane"/>
    <property type="evidence" value="ECO:0007669"/>
    <property type="project" value="UniProtKB-SubCell"/>
</dbReference>
<keyword evidence="23" id="KW-0693">Viral RNA replication</keyword>
<keyword evidence="25" id="KW-0406">Ion transport</keyword>
<keyword evidence="36" id="KW-1185">Reference proteome</keyword>
<evidence type="ECO:0000256" key="13">
    <source>
        <dbReference type="ARBA" id="ARBA00022679"/>
    </source>
</evidence>
<keyword evidence="20" id="KW-0067">ATP-binding</keyword>
<evidence type="ECO:0000256" key="25">
    <source>
        <dbReference type="ARBA" id="ARBA00023065"/>
    </source>
</evidence>
<dbReference type="InterPro" id="IPR001676">
    <property type="entry name" value="Picornavirus_capsid"/>
</dbReference>
<evidence type="ECO:0000256" key="29">
    <source>
        <dbReference type="ARBA" id="ARBA00023303"/>
    </source>
</evidence>
<keyword evidence="11" id="KW-0945">Host-virus interaction</keyword>
<accession>A0A2P1GN66</accession>
<evidence type="ECO:0000256" key="11">
    <source>
        <dbReference type="ARBA" id="ARBA00022581"/>
    </source>
</evidence>
<dbReference type="SMART" id="SM00382">
    <property type="entry name" value="AAA"/>
    <property type="match status" value="1"/>
</dbReference>
<feature type="compositionally biased region" description="Acidic residues" evidence="31">
    <location>
        <begin position="861"/>
        <end position="871"/>
    </location>
</feature>
<evidence type="ECO:0000256" key="7">
    <source>
        <dbReference type="ARBA" id="ARBA00022488"/>
    </source>
</evidence>
<reference evidence="35 36" key="1">
    <citation type="journal article" date="2018" name="Nature">
        <title>The evolutionary history of vertebrate RNA viruses.</title>
        <authorList>
            <person name="Shi M."/>
            <person name="Lin X.D."/>
            <person name="Chen X."/>
            <person name="Tian J.H."/>
            <person name="Chen L.J."/>
            <person name="Li K."/>
            <person name="Wang W."/>
            <person name="Eden J.S."/>
            <person name="Shen J.J."/>
            <person name="Liu L."/>
            <person name="Holmes E.C."/>
            <person name="Zhang Y.Z."/>
        </authorList>
    </citation>
    <scope>NUCLEOTIDE SEQUENCE [LARGE SCALE GENOMIC DNA]</scope>
    <source>
        <strain evidence="35 36">GDYYC83005</strain>
    </source>
</reference>
<keyword evidence="10" id="KW-0167">Capsid protein</keyword>
<keyword evidence="29" id="KW-0407">Ion channel</keyword>
<keyword evidence="27" id="KW-1035">Host cytoplasm</keyword>
<dbReference type="PROSITE" id="PS51874">
    <property type="entry name" value="PCV_3C_PRO"/>
    <property type="match status" value="1"/>
</dbReference>
<dbReference type="GO" id="GO:0017111">
    <property type="term" value="F:ribonucleoside triphosphate phosphatase activity"/>
    <property type="evidence" value="ECO:0007669"/>
    <property type="project" value="UniProtKB-EC"/>
</dbReference>
<keyword evidence="24" id="KW-1182">Viral ion channel</keyword>
<evidence type="ECO:0000256" key="27">
    <source>
        <dbReference type="ARBA" id="ARBA00023200"/>
    </source>
</evidence>
<dbReference type="InterPro" id="IPR003593">
    <property type="entry name" value="AAA+_ATPase"/>
</dbReference>
<dbReference type="InterPro" id="IPR024387">
    <property type="entry name" value="Pept_C3G_Picornavir"/>
</dbReference>
<name>A0A2P1GN66_9PICO</name>
<dbReference type="InterPro" id="IPR029053">
    <property type="entry name" value="Viral_coat"/>
</dbReference>
<evidence type="ECO:0000313" key="35">
    <source>
        <dbReference type="EMBL" id="AVM87420.1"/>
    </source>
</evidence>
<dbReference type="PROSITE" id="PS51218">
    <property type="entry name" value="SF3_HELICASE_2"/>
    <property type="match status" value="1"/>
</dbReference>
<evidence type="ECO:0000256" key="26">
    <source>
        <dbReference type="ARBA" id="ARBA00023136"/>
    </source>
</evidence>
<evidence type="ECO:0000256" key="4">
    <source>
        <dbReference type="ARBA" id="ARBA00020107"/>
    </source>
</evidence>
<evidence type="ECO:0000256" key="14">
    <source>
        <dbReference type="ARBA" id="ARBA00022695"/>
    </source>
</evidence>
<evidence type="ECO:0000256" key="30">
    <source>
        <dbReference type="ARBA" id="ARBA00047631"/>
    </source>
</evidence>
<keyword evidence="28" id="KW-1160">Virus entry into host cell</keyword>
<evidence type="ECO:0000259" key="34">
    <source>
        <dbReference type="PROSITE" id="PS51874"/>
    </source>
</evidence>
<dbReference type="InterPro" id="IPR001205">
    <property type="entry name" value="RNA-dir_pol_C"/>
</dbReference>
<dbReference type="CDD" id="cd00205">
    <property type="entry name" value="rhv_like"/>
    <property type="match status" value="2"/>
</dbReference>
<evidence type="ECO:0000256" key="5">
    <source>
        <dbReference type="ARBA" id="ARBA00022448"/>
    </source>
</evidence>
<evidence type="ECO:0000256" key="22">
    <source>
        <dbReference type="ARBA" id="ARBA00022870"/>
    </source>
</evidence>
<dbReference type="PROSITE" id="PS50507">
    <property type="entry name" value="RDRP_SSRNA_POS"/>
    <property type="match status" value="1"/>
</dbReference>
<protein>
    <recommendedName>
        <fullName evidence="4">Genome polyprotein</fullName>
    </recommendedName>
</protein>
<dbReference type="InterPro" id="IPR000605">
    <property type="entry name" value="Helicase_SF3_ssDNA/RNA_vir"/>
</dbReference>
<dbReference type="GO" id="GO:0005524">
    <property type="term" value="F:ATP binding"/>
    <property type="evidence" value="ECO:0007669"/>
    <property type="project" value="UniProtKB-KW"/>
</dbReference>
<dbReference type="Pfam" id="PF12381">
    <property type="entry name" value="Peptidase_C3G"/>
    <property type="match status" value="1"/>
</dbReference>
<dbReference type="SUPFAM" id="SSF56672">
    <property type="entry name" value="DNA/RNA polymerases"/>
    <property type="match status" value="1"/>
</dbReference>
<evidence type="ECO:0000256" key="19">
    <source>
        <dbReference type="ARBA" id="ARBA00022807"/>
    </source>
</evidence>
<evidence type="ECO:0000256" key="8">
    <source>
        <dbReference type="ARBA" id="ARBA00022520"/>
    </source>
</evidence>
<comment type="similarity">
    <text evidence="3">Belongs to the picornaviridae polyprotein family.</text>
</comment>
<dbReference type="Gene3D" id="3.30.70.270">
    <property type="match status" value="1"/>
</dbReference>
<keyword evidence="17" id="KW-1161">Viral attachment to host cell</keyword>
<evidence type="ECO:0000256" key="21">
    <source>
        <dbReference type="ARBA" id="ARBA00022844"/>
    </source>
</evidence>
<evidence type="ECO:0000256" key="3">
    <source>
        <dbReference type="ARBA" id="ARBA00006029"/>
    </source>
</evidence>
<dbReference type="Proteomes" id="UP000680932">
    <property type="component" value="Segment"/>
</dbReference>
<keyword evidence="6" id="KW-0696">RNA-directed RNA polymerase</keyword>
<evidence type="ECO:0000256" key="17">
    <source>
        <dbReference type="ARBA" id="ARBA00022804"/>
    </source>
</evidence>
<dbReference type="GO" id="GO:0004197">
    <property type="term" value="F:cysteine-type endopeptidase activity"/>
    <property type="evidence" value="ECO:0007669"/>
    <property type="project" value="InterPro"/>
</dbReference>
<keyword evidence="21" id="KW-0946">Virion</keyword>
<dbReference type="GO" id="GO:0003723">
    <property type="term" value="F:RNA binding"/>
    <property type="evidence" value="ECO:0007669"/>
    <property type="project" value="InterPro"/>
</dbReference>
<dbReference type="GO" id="GO:0015267">
    <property type="term" value="F:channel activity"/>
    <property type="evidence" value="ECO:0007669"/>
    <property type="project" value="UniProtKB-KW"/>
</dbReference>
<evidence type="ECO:0000256" key="28">
    <source>
        <dbReference type="ARBA" id="ARBA00023296"/>
    </source>
</evidence>
<dbReference type="InterPro" id="IPR009003">
    <property type="entry name" value="Peptidase_S1_PA"/>
</dbReference>
<keyword evidence="9" id="KW-0597">Phosphoprotein</keyword>
<dbReference type="Gene3D" id="2.60.120.20">
    <property type="match status" value="3"/>
</dbReference>
<keyword evidence="7" id="KW-1036">Host cytoplasmic vesicle</keyword>
<organism evidence="35 36">
    <name type="scientific">caecilivirus A1</name>
    <dbReference type="NCBI Taxonomy" id="3122336"/>
    <lineage>
        <taxon>Viruses</taxon>
        <taxon>Riboviria</taxon>
        <taxon>Orthornavirae</taxon>
        <taxon>Pisuviricota</taxon>
        <taxon>Pisoniviricetes</taxon>
        <taxon>Picornavirales</taxon>
        <taxon>Picornaviridae</taxon>
        <taxon>Heptrevirinae</taxon>
        <taxon>Caecilivirus</taxon>
        <taxon>Caecilivirus banna</taxon>
        <taxon>Caecilivirus A</taxon>
    </lineage>
</organism>
<keyword evidence="19" id="KW-0788">Thiol protease</keyword>
<dbReference type="GO" id="GO:0019062">
    <property type="term" value="P:virion attachment to host cell"/>
    <property type="evidence" value="ECO:0007669"/>
    <property type="project" value="UniProtKB-KW"/>
</dbReference>
<evidence type="ECO:0000256" key="9">
    <source>
        <dbReference type="ARBA" id="ARBA00022553"/>
    </source>
</evidence>
<evidence type="ECO:0000256" key="31">
    <source>
        <dbReference type="SAM" id="MobiDB-lite"/>
    </source>
</evidence>
<dbReference type="Gene3D" id="3.40.50.300">
    <property type="entry name" value="P-loop containing nucleotide triphosphate hydrolases"/>
    <property type="match status" value="1"/>
</dbReference>
<dbReference type="SUPFAM" id="SSF88633">
    <property type="entry name" value="Positive stranded ssRNA viruses"/>
    <property type="match status" value="3"/>
</dbReference>
<feature type="domain" description="SF3 helicase" evidence="33">
    <location>
        <begin position="1461"/>
        <end position="1623"/>
    </location>
</feature>
<comment type="catalytic activity">
    <reaction evidence="30">
        <text>a ribonucleoside 5'-triphosphate + H2O = a ribonucleoside 5'-diphosphate + phosphate + H(+)</text>
        <dbReference type="Rhea" id="RHEA:23680"/>
        <dbReference type="ChEBI" id="CHEBI:15377"/>
        <dbReference type="ChEBI" id="CHEBI:15378"/>
        <dbReference type="ChEBI" id="CHEBI:43474"/>
        <dbReference type="ChEBI" id="CHEBI:57930"/>
        <dbReference type="ChEBI" id="CHEBI:61557"/>
        <dbReference type="EC" id="3.6.1.15"/>
    </reaction>
</comment>
<keyword evidence="16" id="KW-0378">Hydrolase</keyword>
<dbReference type="InterPro" id="IPR043128">
    <property type="entry name" value="Rev_trsase/Diguanyl_cyclase"/>
</dbReference>
<keyword evidence="26" id="KW-0472">Membrane</keyword>
<dbReference type="Pfam" id="PF00680">
    <property type="entry name" value="RdRP_1"/>
    <property type="match status" value="1"/>
</dbReference>
<dbReference type="Pfam" id="PF00073">
    <property type="entry name" value="Rhv"/>
    <property type="match status" value="2"/>
</dbReference>
<dbReference type="Gene3D" id="2.40.10.10">
    <property type="entry name" value="Trypsin-like serine proteases"/>
    <property type="match status" value="2"/>
</dbReference>
<dbReference type="InterPro" id="IPR014759">
    <property type="entry name" value="Helicase_SF3_ssRNA_vir"/>
</dbReference>
<dbReference type="InterPro" id="IPR033703">
    <property type="entry name" value="Rhv-like"/>
</dbReference>
<evidence type="ECO:0000259" key="32">
    <source>
        <dbReference type="PROSITE" id="PS50507"/>
    </source>
</evidence>
<dbReference type="GO" id="GO:0003724">
    <property type="term" value="F:RNA helicase activity"/>
    <property type="evidence" value="ECO:0007669"/>
    <property type="project" value="InterPro"/>
</dbReference>
<evidence type="ECO:0000256" key="24">
    <source>
        <dbReference type="ARBA" id="ARBA00023039"/>
    </source>
</evidence>
<evidence type="ECO:0000256" key="6">
    <source>
        <dbReference type="ARBA" id="ARBA00022484"/>
    </source>
</evidence>
<keyword evidence="18" id="KW-0347">Helicase</keyword>
<dbReference type="InterPro" id="IPR024354">
    <property type="entry name" value="Hepatitis_A_VP1-2A"/>
</dbReference>
<dbReference type="SUPFAM" id="SSF50494">
    <property type="entry name" value="Trypsin-like serine proteases"/>
    <property type="match status" value="1"/>
</dbReference>
<keyword evidence="12" id="KW-0645">Protease</keyword>
<feature type="region of interest" description="Disordered" evidence="31">
    <location>
        <begin position="941"/>
        <end position="981"/>
    </location>
</feature>
<evidence type="ECO:0000256" key="15">
    <source>
        <dbReference type="ARBA" id="ARBA00022741"/>
    </source>
</evidence>
<keyword evidence="15" id="KW-0547">Nucleotide-binding</keyword>
<dbReference type="GO" id="GO:0005198">
    <property type="term" value="F:structural molecule activity"/>
    <property type="evidence" value="ECO:0007669"/>
    <property type="project" value="InterPro"/>
</dbReference>
<evidence type="ECO:0000313" key="36">
    <source>
        <dbReference type="Proteomes" id="UP000680932"/>
    </source>
</evidence>
<dbReference type="InterPro" id="IPR044067">
    <property type="entry name" value="PCV_3C_PRO"/>
</dbReference>
<keyword evidence="5" id="KW-0813">Transport</keyword>
<keyword evidence="14" id="KW-0548">Nucleotidyltransferase</keyword>
<evidence type="ECO:0000256" key="1">
    <source>
        <dbReference type="ARBA" id="ARBA00004295"/>
    </source>
</evidence>
<dbReference type="InterPro" id="IPR043504">
    <property type="entry name" value="Peptidase_S1_PA_chymotrypsin"/>
</dbReference>
<dbReference type="Pfam" id="PF00910">
    <property type="entry name" value="RNA_helicase"/>
    <property type="match status" value="1"/>
</dbReference>
<dbReference type="GO" id="GO:0034220">
    <property type="term" value="P:monoatomic ion transmembrane transport"/>
    <property type="evidence" value="ECO:0007669"/>
    <property type="project" value="UniProtKB-KW"/>
</dbReference>
<keyword evidence="13" id="KW-0808">Transferase</keyword>
<dbReference type="GO" id="GO:0019028">
    <property type="term" value="C:viral capsid"/>
    <property type="evidence" value="ECO:0007669"/>
    <property type="project" value="UniProtKB-KW"/>
</dbReference>
<comment type="subcellular location">
    <subcellularLocation>
        <location evidence="1">Host cytoplasmic vesicle membrane</location>
        <topology evidence="1">Peripheral membrane protein</topology>
        <orientation evidence="1">Cytoplasmic side</orientation>
    </subcellularLocation>
    <subcellularLocation>
        <location evidence="2">Virion</location>
    </subcellularLocation>
</comment>
<dbReference type="GO" id="GO:0046718">
    <property type="term" value="P:symbiont entry into host cell"/>
    <property type="evidence" value="ECO:0007669"/>
    <property type="project" value="UniProtKB-KW"/>
</dbReference>
<dbReference type="InterPro" id="IPR007094">
    <property type="entry name" value="RNA-dir_pol_PSvirus"/>
</dbReference>
<dbReference type="GO" id="GO:0039694">
    <property type="term" value="P:viral RNA genome replication"/>
    <property type="evidence" value="ECO:0007669"/>
    <property type="project" value="InterPro"/>
</dbReference>
<dbReference type="InterPro" id="IPR027417">
    <property type="entry name" value="P-loop_NTPase"/>
</dbReference>
<evidence type="ECO:0000256" key="10">
    <source>
        <dbReference type="ARBA" id="ARBA00022561"/>
    </source>
</evidence>
<feature type="region of interest" description="Disordered" evidence="31">
    <location>
        <begin position="855"/>
        <end position="875"/>
    </location>
</feature>